<feature type="signal peptide" evidence="9">
    <location>
        <begin position="1"/>
        <end position="20"/>
    </location>
</feature>
<dbReference type="InParanoid" id="B3MJ08"/>
<dbReference type="PANTHER" id="PTHR24252">
    <property type="entry name" value="ACROSIN-RELATED"/>
    <property type="match status" value="1"/>
</dbReference>
<dbReference type="InterPro" id="IPR043504">
    <property type="entry name" value="Peptidase_S1_PA_chymotrypsin"/>
</dbReference>
<dbReference type="OrthoDB" id="10012881at2759"/>
<evidence type="ECO:0000256" key="4">
    <source>
        <dbReference type="ARBA" id="ARBA00022825"/>
    </source>
</evidence>
<sequence length="739" mass="80705">MSRAWRFSLLIFCLAFSCLAAQDAGLGLGPSRPAEAANPLLKQSQNTFIQWVLSLLPQRPGSSDAENATLATLSSSSMTPLAPSTTSTTTTTPAPSSSTTTTRRAATTPAPPTLDPPRNCSDCLCGIANIQKRIVGGQETEVHQYPWVAMLLYGGRFYCAASLLNDQFLLTASHCVYGFRRERISVRLLEHDRKMSHMQKIDRKVAEVITHPKYNARNYDNDIAIIKLDEPVEFNEVLHPVCMPTPGRSFKGETGIVTGWGALKVGGPTSDTLQEVQVPILSQDECRKSRYGNKITDNMLCGGYDEGGKDSCQGDSGGPLHIVASGTREHQIAGVVSWGEGCAKAGYPGVYARVNRYGTWIKNLTKQACLCQQETKKINWPRKFAMTSLAFVLIAALALGDLGLSKPSEPEKILASLSQLRQSSFLDWIQSILGPEVPAEWSIPAKRDCAECSCGNINTRHRIVGGQETEVHEYPWMIMLMWFGNFYCGASLVNDQYAVTAAHCVNGFYHRLITVRLLEHNRQDSHVKIVDRRVSRVLVHPNYSTRNFDSDIALIRFNEPVRLGIDMHPVCLPTASEDYAGQTAVVTGWGALSEGGPVSDTLQEVEVPILSQRECRDSNYGESKITDNMICAGYVDQGGKDSCQGDSGGPMHVRGTGEAYQLAGVVSWGEGCAKPNAPGVYTRVGNFNDWIQENTRDACSCAQPESTESSMNTTEQGEPQESTSSGEADPEVEEANKLV</sequence>
<dbReference type="PROSITE" id="PS00134">
    <property type="entry name" value="TRYPSIN_HIS"/>
    <property type="match status" value="2"/>
</dbReference>
<feature type="region of interest" description="Disordered" evidence="8">
    <location>
        <begin position="73"/>
        <end position="114"/>
    </location>
</feature>
<protein>
    <recommendedName>
        <fullName evidence="10">Peptidase S1 domain-containing protein</fullName>
    </recommendedName>
</protein>
<proteinExistence type="predicted"/>
<dbReference type="Proteomes" id="UP000007801">
    <property type="component" value="Unassembled WGS sequence"/>
</dbReference>
<evidence type="ECO:0000256" key="3">
    <source>
        <dbReference type="ARBA" id="ARBA00022801"/>
    </source>
</evidence>
<dbReference type="AlphaFoldDB" id="B3MJ08"/>
<evidence type="ECO:0000256" key="1">
    <source>
        <dbReference type="ARBA" id="ARBA00004606"/>
    </source>
</evidence>
<dbReference type="InterPro" id="IPR001314">
    <property type="entry name" value="Peptidase_S1A"/>
</dbReference>
<dbReference type="SUPFAM" id="SSF50494">
    <property type="entry name" value="Trypsin-like serine proteases"/>
    <property type="match status" value="2"/>
</dbReference>
<dbReference type="MEROPS" id="S01.B42"/>
<keyword evidence="9" id="KW-0732">Signal</keyword>
<keyword evidence="3 7" id="KW-0378">Hydrolase</keyword>
<evidence type="ECO:0000256" key="2">
    <source>
        <dbReference type="ARBA" id="ARBA00022670"/>
    </source>
</evidence>
<dbReference type="GO" id="GO:0016020">
    <property type="term" value="C:membrane"/>
    <property type="evidence" value="ECO:0007669"/>
    <property type="project" value="UniProtKB-SubCell"/>
</dbReference>
<feature type="compositionally biased region" description="Polar residues" evidence="8">
    <location>
        <begin position="703"/>
        <end position="726"/>
    </location>
</feature>
<evidence type="ECO:0000256" key="9">
    <source>
        <dbReference type="SAM" id="SignalP"/>
    </source>
</evidence>
<evidence type="ECO:0000256" key="8">
    <source>
        <dbReference type="SAM" id="MobiDB-lite"/>
    </source>
</evidence>
<name>B3MJ08_DROAN</name>
<keyword evidence="4 7" id="KW-0720">Serine protease</keyword>
<evidence type="ECO:0000256" key="7">
    <source>
        <dbReference type="RuleBase" id="RU363034"/>
    </source>
</evidence>
<dbReference type="SMR" id="B3MJ08"/>
<dbReference type="PANTHER" id="PTHR24252:SF7">
    <property type="entry name" value="HYALIN"/>
    <property type="match status" value="1"/>
</dbReference>
<dbReference type="FunFam" id="2.40.10.10:FF:000006">
    <property type="entry name" value="Serine proteinase stubble"/>
    <property type="match status" value="2"/>
</dbReference>
<feature type="domain" description="Peptidase S1" evidence="10">
    <location>
        <begin position="463"/>
        <end position="696"/>
    </location>
</feature>
<dbReference type="EMBL" id="CH902619">
    <property type="protein sequence ID" value="EDV37074.2"/>
    <property type="molecule type" value="Genomic_DNA"/>
</dbReference>
<dbReference type="PROSITE" id="PS50240">
    <property type="entry name" value="TRYPSIN_DOM"/>
    <property type="match status" value="2"/>
</dbReference>
<dbReference type="PROSITE" id="PS51257">
    <property type="entry name" value="PROKAR_LIPOPROTEIN"/>
    <property type="match status" value="1"/>
</dbReference>
<dbReference type="Pfam" id="PF00089">
    <property type="entry name" value="Trypsin"/>
    <property type="match status" value="2"/>
</dbReference>
<evidence type="ECO:0000256" key="6">
    <source>
        <dbReference type="ARBA" id="ARBA00023157"/>
    </source>
</evidence>
<evidence type="ECO:0000256" key="5">
    <source>
        <dbReference type="ARBA" id="ARBA00022968"/>
    </source>
</evidence>
<dbReference type="InterPro" id="IPR009003">
    <property type="entry name" value="Peptidase_S1_PA"/>
</dbReference>
<dbReference type="GO" id="GO:0006508">
    <property type="term" value="P:proteolysis"/>
    <property type="evidence" value="ECO:0007669"/>
    <property type="project" value="UniProtKB-KW"/>
</dbReference>
<keyword evidence="5" id="KW-0812">Transmembrane</keyword>
<dbReference type="FunCoup" id="B3MJ08">
    <property type="interactions" value="37"/>
</dbReference>
<evidence type="ECO:0000313" key="12">
    <source>
        <dbReference type="Proteomes" id="UP000007801"/>
    </source>
</evidence>
<keyword evidence="6" id="KW-1015">Disulfide bond</keyword>
<dbReference type="PRINTS" id="PR00722">
    <property type="entry name" value="CHYMOTRYPSIN"/>
</dbReference>
<feature type="chain" id="PRO_5006454781" description="Peptidase S1 domain-containing protein" evidence="9">
    <location>
        <begin position="21"/>
        <end position="739"/>
    </location>
</feature>
<dbReference type="GO" id="GO:0004252">
    <property type="term" value="F:serine-type endopeptidase activity"/>
    <property type="evidence" value="ECO:0007669"/>
    <property type="project" value="InterPro"/>
</dbReference>
<dbReference type="HOGENOM" id="CLU_006842_0_0_1"/>
<feature type="domain" description="Peptidase S1" evidence="10">
    <location>
        <begin position="134"/>
        <end position="366"/>
    </location>
</feature>
<dbReference type="InterPro" id="IPR018114">
    <property type="entry name" value="TRYPSIN_HIS"/>
</dbReference>
<organism evidence="11 12">
    <name type="scientific">Drosophila ananassae</name>
    <name type="common">Fruit fly</name>
    <dbReference type="NCBI Taxonomy" id="7217"/>
    <lineage>
        <taxon>Eukaryota</taxon>
        <taxon>Metazoa</taxon>
        <taxon>Ecdysozoa</taxon>
        <taxon>Arthropoda</taxon>
        <taxon>Hexapoda</taxon>
        <taxon>Insecta</taxon>
        <taxon>Pterygota</taxon>
        <taxon>Neoptera</taxon>
        <taxon>Endopterygota</taxon>
        <taxon>Diptera</taxon>
        <taxon>Brachycera</taxon>
        <taxon>Muscomorpha</taxon>
        <taxon>Ephydroidea</taxon>
        <taxon>Drosophilidae</taxon>
        <taxon>Drosophila</taxon>
        <taxon>Sophophora</taxon>
    </lineage>
</organism>
<gene>
    <name evidence="11" type="primary">Dana\GF11616</name>
    <name evidence="11" type="synonym">dana_GLEANR_11660</name>
    <name evidence="11" type="ORF">GF11616</name>
</gene>
<feature type="region of interest" description="Disordered" evidence="8">
    <location>
        <begin position="698"/>
        <end position="739"/>
    </location>
</feature>
<dbReference type="InterPro" id="IPR033116">
    <property type="entry name" value="TRYPSIN_SER"/>
</dbReference>
<reference evidence="11 12" key="1">
    <citation type="journal article" date="2007" name="Nature">
        <title>Evolution of genes and genomes on the Drosophila phylogeny.</title>
        <authorList>
            <consortium name="Drosophila 12 Genomes Consortium"/>
            <person name="Clark A.G."/>
            <person name="Eisen M.B."/>
            <person name="Smith D.R."/>
            <person name="Bergman C.M."/>
            <person name="Oliver B."/>
            <person name="Markow T.A."/>
            <person name="Kaufman T.C."/>
            <person name="Kellis M."/>
            <person name="Gelbart W."/>
            <person name="Iyer V.N."/>
            <person name="Pollard D.A."/>
            <person name="Sackton T.B."/>
            <person name="Larracuente A.M."/>
            <person name="Singh N.D."/>
            <person name="Abad J.P."/>
            <person name="Abt D.N."/>
            <person name="Adryan B."/>
            <person name="Aguade M."/>
            <person name="Akashi H."/>
            <person name="Anderson W.W."/>
            <person name="Aquadro C.F."/>
            <person name="Ardell D.H."/>
            <person name="Arguello R."/>
            <person name="Artieri C.G."/>
            <person name="Barbash D.A."/>
            <person name="Barker D."/>
            <person name="Barsanti P."/>
            <person name="Batterham P."/>
            <person name="Batzoglou S."/>
            <person name="Begun D."/>
            <person name="Bhutkar A."/>
            <person name="Blanco E."/>
            <person name="Bosak S.A."/>
            <person name="Bradley R.K."/>
            <person name="Brand A.D."/>
            <person name="Brent M.R."/>
            <person name="Brooks A.N."/>
            <person name="Brown R.H."/>
            <person name="Butlin R.K."/>
            <person name="Caggese C."/>
            <person name="Calvi B.R."/>
            <person name="Bernardo de Carvalho A."/>
            <person name="Caspi A."/>
            <person name="Castrezana S."/>
            <person name="Celniker S.E."/>
            <person name="Chang J.L."/>
            <person name="Chapple C."/>
            <person name="Chatterji S."/>
            <person name="Chinwalla A."/>
            <person name="Civetta A."/>
            <person name="Clifton S.W."/>
            <person name="Comeron J.M."/>
            <person name="Costello J.C."/>
            <person name="Coyne J.A."/>
            <person name="Daub J."/>
            <person name="David R.G."/>
            <person name="Delcher A.L."/>
            <person name="Delehaunty K."/>
            <person name="Do C.B."/>
            <person name="Ebling H."/>
            <person name="Edwards K."/>
            <person name="Eickbush T."/>
            <person name="Evans J.D."/>
            <person name="Filipski A."/>
            <person name="Findeiss S."/>
            <person name="Freyhult E."/>
            <person name="Fulton L."/>
            <person name="Fulton R."/>
            <person name="Garcia A.C."/>
            <person name="Gardiner A."/>
            <person name="Garfield D.A."/>
            <person name="Garvin B.E."/>
            <person name="Gibson G."/>
            <person name="Gilbert D."/>
            <person name="Gnerre S."/>
            <person name="Godfrey J."/>
            <person name="Good R."/>
            <person name="Gotea V."/>
            <person name="Gravely B."/>
            <person name="Greenberg A.J."/>
            <person name="Griffiths-Jones S."/>
            <person name="Gross S."/>
            <person name="Guigo R."/>
            <person name="Gustafson E.A."/>
            <person name="Haerty W."/>
            <person name="Hahn M.W."/>
            <person name="Halligan D.L."/>
            <person name="Halpern A.L."/>
            <person name="Halter G.M."/>
            <person name="Han M.V."/>
            <person name="Heger A."/>
            <person name="Hillier L."/>
            <person name="Hinrichs A.S."/>
            <person name="Holmes I."/>
            <person name="Hoskins R.A."/>
            <person name="Hubisz M.J."/>
            <person name="Hultmark D."/>
            <person name="Huntley M.A."/>
            <person name="Jaffe D.B."/>
            <person name="Jagadeeshan S."/>
            <person name="Jeck W.R."/>
            <person name="Johnson J."/>
            <person name="Jones C.D."/>
            <person name="Jordan W.C."/>
            <person name="Karpen G.H."/>
            <person name="Kataoka E."/>
            <person name="Keightley P.D."/>
            <person name="Kheradpour P."/>
            <person name="Kirkness E.F."/>
            <person name="Koerich L.B."/>
            <person name="Kristiansen K."/>
            <person name="Kudrna D."/>
            <person name="Kulathinal R.J."/>
            <person name="Kumar S."/>
            <person name="Kwok R."/>
            <person name="Lander E."/>
            <person name="Langley C.H."/>
            <person name="Lapoint R."/>
            <person name="Lazzaro B.P."/>
            <person name="Lee S.J."/>
            <person name="Levesque L."/>
            <person name="Li R."/>
            <person name="Lin C.F."/>
            <person name="Lin M.F."/>
            <person name="Lindblad-Toh K."/>
            <person name="Llopart A."/>
            <person name="Long M."/>
            <person name="Low L."/>
            <person name="Lozovsky E."/>
            <person name="Lu J."/>
            <person name="Luo M."/>
            <person name="Machado C.A."/>
            <person name="Makalowski W."/>
            <person name="Marzo M."/>
            <person name="Matsuda M."/>
            <person name="Matzkin L."/>
            <person name="McAllister B."/>
            <person name="McBride C.S."/>
            <person name="McKernan B."/>
            <person name="McKernan K."/>
            <person name="Mendez-Lago M."/>
            <person name="Minx P."/>
            <person name="Mollenhauer M.U."/>
            <person name="Montooth K."/>
            <person name="Mount S.M."/>
            <person name="Mu X."/>
            <person name="Myers E."/>
            <person name="Negre B."/>
            <person name="Newfeld S."/>
            <person name="Nielsen R."/>
            <person name="Noor M.A."/>
            <person name="O'Grady P."/>
            <person name="Pachter L."/>
            <person name="Papaceit M."/>
            <person name="Parisi M.J."/>
            <person name="Parisi M."/>
            <person name="Parts L."/>
            <person name="Pedersen J.S."/>
            <person name="Pesole G."/>
            <person name="Phillippy A.M."/>
            <person name="Ponting C.P."/>
            <person name="Pop M."/>
            <person name="Porcelli D."/>
            <person name="Powell J.R."/>
            <person name="Prohaska S."/>
            <person name="Pruitt K."/>
            <person name="Puig M."/>
            <person name="Quesneville H."/>
            <person name="Ram K.R."/>
            <person name="Rand D."/>
            <person name="Rasmussen M.D."/>
            <person name="Reed L.K."/>
            <person name="Reenan R."/>
            <person name="Reily A."/>
            <person name="Remington K.A."/>
            <person name="Rieger T.T."/>
            <person name="Ritchie M.G."/>
            <person name="Robin C."/>
            <person name="Rogers Y.H."/>
            <person name="Rohde C."/>
            <person name="Rozas J."/>
            <person name="Rubenfield M.J."/>
            <person name="Ruiz A."/>
            <person name="Russo S."/>
            <person name="Salzberg S.L."/>
            <person name="Sanchez-Gracia A."/>
            <person name="Saranga D.J."/>
            <person name="Sato H."/>
            <person name="Schaeffer S.W."/>
            <person name="Schatz M.C."/>
            <person name="Schlenke T."/>
            <person name="Schwartz R."/>
            <person name="Segarra C."/>
            <person name="Singh R.S."/>
            <person name="Sirot L."/>
            <person name="Sirota M."/>
            <person name="Sisneros N.B."/>
            <person name="Smith C.D."/>
            <person name="Smith T.F."/>
            <person name="Spieth J."/>
            <person name="Stage D.E."/>
            <person name="Stark A."/>
            <person name="Stephan W."/>
            <person name="Strausberg R.L."/>
            <person name="Strempel S."/>
            <person name="Sturgill D."/>
            <person name="Sutton G."/>
            <person name="Sutton G.G."/>
            <person name="Tao W."/>
            <person name="Teichmann S."/>
            <person name="Tobari Y.N."/>
            <person name="Tomimura Y."/>
            <person name="Tsolas J.M."/>
            <person name="Valente V.L."/>
            <person name="Venter E."/>
            <person name="Venter J.C."/>
            <person name="Vicario S."/>
            <person name="Vieira F.G."/>
            <person name="Vilella A.J."/>
            <person name="Villasante A."/>
            <person name="Walenz B."/>
            <person name="Wang J."/>
            <person name="Wasserman M."/>
            <person name="Watts T."/>
            <person name="Wilson D."/>
            <person name="Wilson R.K."/>
            <person name="Wing R.A."/>
            <person name="Wolfner M.F."/>
            <person name="Wong A."/>
            <person name="Wong G.K."/>
            <person name="Wu C.I."/>
            <person name="Wu G."/>
            <person name="Yamamoto D."/>
            <person name="Yang H.P."/>
            <person name="Yang S.P."/>
            <person name="Yorke J.A."/>
            <person name="Yoshida K."/>
            <person name="Zdobnov E."/>
            <person name="Zhang P."/>
            <person name="Zhang Y."/>
            <person name="Zimin A.V."/>
            <person name="Baldwin J."/>
            <person name="Abdouelleil A."/>
            <person name="Abdulkadir J."/>
            <person name="Abebe A."/>
            <person name="Abera B."/>
            <person name="Abreu J."/>
            <person name="Acer S.C."/>
            <person name="Aftuck L."/>
            <person name="Alexander A."/>
            <person name="An P."/>
            <person name="Anderson E."/>
            <person name="Anderson S."/>
            <person name="Arachi H."/>
            <person name="Azer M."/>
            <person name="Bachantsang P."/>
            <person name="Barry A."/>
            <person name="Bayul T."/>
            <person name="Berlin A."/>
            <person name="Bessette D."/>
            <person name="Bloom T."/>
            <person name="Blye J."/>
            <person name="Boguslavskiy L."/>
            <person name="Bonnet C."/>
            <person name="Boukhgalter B."/>
            <person name="Bourzgui I."/>
            <person name="Brown A."/>
            <person name="Cahill P."/>
            <person name="Channer S."/>
            <person name="Cheshatsang Y."/>
            <person name="Chuda L."/>
            <person name="Citroen M."/>
            <person name="Collymore A."/>
            <person name="Cooke P."/>
            <person name="Costello M."/>
            <person name="D'Aco K."/>
            <person name="Daza R."/>
            <person name="De Haan G."/>
            <person name="DeGray S."/>
            <person name="DeMaso C."/>
            <person name="Dhargay N."/>
            <person name="Dooley K."/>
            <person name="Dooley E."/>
            <person name="Doricent M."/>
            <person name="Dorje P."/>
            <person name="Dorjee K."/>
            <person name="Dupes A."/>
            <person name="Elong R."/>
            <person name="Falk J."/>
            <person name="Farina A."/>
            <person name="Faro S."/>
            <person name="Ferguson D."/>
            <person name="Fisher S."/>
            <person name="Foley C.D."/>
            <person name="Franke A."/>
            <person name="Friedrich D."/>
            <person name="Gadbois L."/>
            <person name="Gearin G."/>
            <person name="Gearin C.R."/>
            <person name="Giannoukos G."/>
            <person name="Goode T."/>
            <person name="Graham J."/>
            <person name="Grandbois E."/>
            <person name="Grewal S."/>
            <person name="Gyaltsen K."/>
            <person name="Hafez N."/>
            <person name="Hagos B."/>
            <person name="Hall J."/>
            <person name="Henson C."/>
            <person name="Hollinger A."/>
            <person name="Honan T."/>
            <person name="Huard M.D."/>
            <person name="Hughes L."/>
            <person name="Hurhula B."/>
            <person name="Husby M.E."/>
            <person name="Kamat A."/>
            <person name="Kanga B."/>
            <person name="Kashin S."/>
            <person name="Khazanovich D."/>
            <person name="Kisner P."/>
            <person name="Lance K."/>
            <person name="Lara M."/>
            <person name="Lee W."/>
            <person name="Lennon N."/>
            <person name="Letendre F."/>
            <person name="LeVine R."/>
            <person name="Lipovsky A."/>
            <person name="Liu X."/>
            <person name="Liu J."/>
            <person name="Liu S."/>
            <person name="Lokyitsang T."/>
            <person name="Lokyitsang Y."/>
            <person name="Lubonja R."/>
            <person name="Lui A."/>
            <person name="MacDonald P."/>
            <person name="Magnisalis V."/>
            <person name="Maru K."/>
            <person name="Matthews C."/>
            <person name="McCusker W."/>
            <person name="McDonough S."/>
            <person name="Mehta T."/>
            <person name="Meldrim J."/>
            <person name="Meneus L."/>
            <person name="Mihai O."/>
            <person name="Mihalev A."/>
            <person name="Mihova T."/>
            <person name="Mittelman R."/>
            <person name="Mlenga V."/>
            <person name="Montmayeur A."/>
            <person name="Mulrain L."/>
            <person name="Navidi A."/>
            <person name="Naylor J."/>
            <person name="Negash T."/>
            <person name="Nguyen T."/>
            <person name="Nguyen N."/>
            <person name="Nicol R."/>
            <person name="Norbu C."/>
            <person name="Norbu N."/>
            <person name="Novod N."/>
            <person name="O'Neill B."/>
            <person name="Osman S."/>
            <person name="Markiewicz E."/>
            <person name="Oyono O.L."/>
            <person name="Patti C."/>
            <person name="Phunkhang P."/>
            <person name="Pierre F."/>
            <person name="Priest M."/>
            <person name="Raghuraman S."/>
            <person name="Rege F."/>
            <person name="Reyes R."/>
            <person name="Rise C."/>
            <person name="Rogov P."/>
            <person name="Ross K."/>
            <person name="Ryan E."/>
            <person name="Settipalli S."/>
            <person name="Shea T."/>
            <person name="Sherpa N."/>
            <person name="Shi L."/>
            <person name="Shih D."/>
            <person name="Sparrow T."/>
            <person name="Spaulding J."/>
            <person name="Stalker J."/>
            <person name="Stange-Thomann N."/>
            <person name="Stavropoulos S."/>
            <person name="Stone C."/>
            <person name="Strader C."/>
            <person name="Tesfaye S."/>
            <person name="Thomson T."/>
            <person name="Thoulutsang Y."/>
            <person name="Thoulutsang D."/>
            <person name="Topham K."/>
            <person name="Topping I."/>
            <person name="Tsamla T."/>
            <person name="Vassiliev H."/>
            <person name="Vo A."/>
            <person name="Wangchuk T."/>
            <person name="Wangdi T."/>
            <person name="Weiand M."/>
            <person name="Wilkinson J."/>
            <person name="Wilson A."/>
            <person name="Yadav S."/>
            <person name="Young G."/>
            <person name="Yu Q."/>
            <person name="Zembek L."/>
            <person name="Zhong D."/>
            <person name="Zimmer A."/>
            <person name="Zwirko Z."/>
            <person name="Jaffe D.B."/>
            <person name="Alvarez P."/>
            <person name="Brockman W."/>
            <person name="Butler J."/>
            <person name="Chin C."/>
            <person name="Gnerre S."/>
            <person name="Grabherr M."/>
            <person name="Kleber M."/>
            <person name="Mauceli E."/>
            <person name="MacCallum I."/>
        </authorList>
    </citation>
    <scope>NUCLEOTIDE SEQUENCE [LARGE SCALE GENOMIC DNA]</scope>
    <source>
        <strain evidence="12">Tucson 14024-0371.13</strain>
    </source>
</reference>
<dbReference type="CDD" id="cd00190">
    <property type="entry name" value="Tryp_SPc"/>
    <property type="match status" value="2"/>
</dbReference>
<evidence type="ECO:0000259" key="10">
    <source>
        <dbReference type="PROSITE" id="PS50240"/>
    </source>
</evidence>
<dbReference type="PROSITE" id="PS00135">
    <property type="entry name" value="TRYPSIN_SER"/>
    <property type="match status" value="2"/>
</dbReference>
<dbReference type="GO" id="GO:0035002">
    <property type="term" value="P:liquid clearance, open tracheal system"/>
    <property type="evidence" value="ECO:0007669"/>
    <property type="project" value="EnsemblMetazoa"/>
</dbReference>
<dbReference type="Gene3D" id="2.40.10.10">
    <property type="entry name" value="Trypsin-like serine proteases"/>
    <property type="match status" value="2"/>
</dbReference>
<dbReference type="eggNOG" id="KOG3627">
    <property type="taxonomic scope" value="Eukaryota"/>
</dbReference>
<feature type="compositionally biased region" description="Low complexity" evidence="8">
    <location>
        <begin position="73"/>
        <end position="108"/>
    </location>
</feature>
<keyword evidence="5" id="KW-0735">Signal-anchor</keyword>
<dbReference type="InterPro" id="IPR001254">
    <property type="entry name" value="Trypsin_dom"/>
</dbReference>
<accession>B3MJ08</accession>
<comment type="subcellular location">
    <subcellularLocation>
        <location evidence="1">Membrane</location>
        <topology evidence="1">Single-pass type II membrane protein</topology>
    </subcellularLocation>
</comment>
<keyword evidence="2 7" id="KW-0645">Protease</keyword>
<dbReference type="SMART" id="SM00020">
    <property type="entry name" value="Tryp_SPc"/>
    <property type="match status" value="2"/>
</dbReference>
<keyword evidence="12" id="KW-1185">Reference proteome</keyword>
<evidence type="ECO:0000313" key="11">
    <source>
        <dbReference type="EMBL" id="EDV37074.2"/>
    </source>
</evidence>